<dbReference type="Gene3D" id="3.20.20.140">
    <property type="entry name" value="Metal-dependent hydrolases"/>
    <property type="match status" value="1"/>
</dbReference>
<evidence type="ECO:0000256" key="7">
    <source>
        <dbReference type="ARBA" id="ARBA00048787"/>
    </source>
</evidence>
<accession>A0A0U1M262</accession>
<dbReference type="GO" id="GO:0006154">
    <property type="term" value="P:adenosine catabolic process"/>
    <property type="evidence" value="ECO:0007669"/>
    <property type="project" value="TreeGrafter"/>
</dbReference>
<reference evidence="9 10" key="1">
    <citation type="submission" date="2015-04" db="EMBL/GenBank/DDBJ databases">
        <authorList>
            <person name="Syromyatnikov M.Y."/>
            <person name="Popov V.N."/>
        </authorList>
    </citation>
    <scope>NUCLEOTIDE SEQUENCE [LARGE SCALE GENOMIC DNA]</scope>
    <source>
        <strain evidence="9">WF-38-12</strain>
    </source>
</reference>
<evidence type="ECO:0000259" key="8">
    <source>
        <dbReference type="Pfam" id="PF00962"/>
    </source>
</evidence>
<dbReference type="InterPro" id="IPR001365">
    <property type="entry name" value="A_deaminase_dom"/>
</dbReference>
<dbReference type="AlphaFoldDB" id="A0A0U1M262"/>
<sequence>MATLPPVSEEFTRRLPKIELHAHLSGSITRECLHEIWARKKYQNPQLAVEDPCVLMPPGKVDYGLHVFFDVFSKSIYHLCNDVDSISYATTSVLNNFQNDGVRYLELRTTPREIRDDQGAIAVSKESYVLTVLDAISTFRQRQSQIGEADRMSIYLILSIDRARDTSAAAMEVVDLAIKHRNLNNNQPVIVGIDLCGNPTKGDVSIYERAFAHAKAHYLKITLHFAETASSGELKELETLLSFGPDRLGHVIHVPDEIKEKIADKGLGLELCLSCNVHAKMIDGSFADHHFGYWWMRNCPLTLCTDDMGFFCSPVSNEYYLASKHFGLSRSDLIELCKRGVGSIFGGAAERDRLWRLLEGAIED</sequence>
<protein>
    <recommendedName>
        <fullName evidence="8">Adenosine deaminase domain-containing protein</fullName>
    </recommendedName>
</protein>
<dbReference type="CDD" id="cd00443">
    <property type="entry name" value="ADA_AMPD"/>
    <property type="match status" value="1"/>
</dbReference>
<dbReference type="STRING" id="28573.A0A0U1M262"/>
<dbReference type="OrthoDB" id="272271at2759"/>
<evidence type="ECO:0000256" key="2">
    <source>
        <dbReference type="ARBA" id="ARBA00006676"/>
    </source>
</evidence>
<dbReference type="GO" id="GO:0046872">
    <property type="term" value="F:metal ion binding"/>
    <property type="evidence" value="ECO:0007669"/>
    <property type="project" value="UniProtKB-KW"/>
</dbReference>
<keyword evidence="10" id="KW-1185">Reference proteome</keyword>
<organism evidence="9 10">
    <name type="scientific">Talaromyces islandicus</name>
    <name type="common">Penicillium islandicum</name>
    <dbReference type="NCBI Taxonomy" id="28573"/>
    <lineage>
        <taxon>Eukaryota</taxon>
        <taxon>Fungi</taxon>
        <taxon>Dikarya</taxon>
        <taxon>Ascomycota</taxon>
        <taxon>Pezizomycotina</taxon>
        <taxon>Eurotiomycetes</taxon>
        <taxon>Eurotiomycetidae</taxon>
        <taxon>Eurotiales</taxon>
        <taxon>Trichocomaceae</taxon>
        <taxon>Talaromyces</taxon>
        <taxon>Talaromyces sect. Islandici</taxon>
    </lineage>
</organism>
<dbReference type="PANTHER" id="PTHR11409:SF42">
    <property type="entry name" value="ADENOSINE DEAMINASE-LIKE PROTEIN"/>
    <property type="match status" value="1"/>
</dbReference>
<feature type="domain" description="Adenosine deaminase" evidence="8">
    <location>
        <begin position="16"/>
        <end position="355"/>
    </location>
</feature>
<comment type="catalytic activity">
    <reaction evidence="7">
        <text>N(6)-methyl-AMP + H2O + H(+) = IMP + methylamine</text>
        <dbReference type="Rhea" id="RHEA:16001"/>
        <dbReference type="ChEBI" id="CHEBI:15377"/>
        <dbReference type="ChEBI" id="CHEBI:15378"/>
        <dbReference type="ChEBI" id="CHEBI:58053"/>
        <dbReference type="ChEBI" id="CHEBI:59338"/>
        <dbReference type="ChEBI" id="CHEBI:144842"/>
    </reaction>
    <physiologicalReaction direction="left-to-right" evidence="7">
        <dbReference type="Rhea" id="RHEA:16002"/>
    </physiologicalReaction>
</comment>
<keyword evidence="3" id="KW-0479">Metal-binding</keyword>
<proteinExistence type="inferred from homology"/>
<dbReference type="SUPFAM" id="SSF51556">
    <property type="entry name" value="Metallo-dependent hydrolases"/>
    <property type="match status" value="1"/>
</dbReference>
<dbReference type="Proteomes" id="UP000054383">
    <property type="component" value="Unassembled WGS sequence"/>
</dbReference>
<evidence type="ECO:0000256" key="6">
    <source>
        <dbReference type="ARBA" id="ARBA00023080"/>
    </source>
</evidence>
<evidence type="ECO:0000256" key="1">
    <source>
        <dbReference type="ARBA" id="ARBA00001947"/>
    </source>
</evidence>
<dbReference type="GO" id="GO:0046103">
    <property type="term" value="P:inosine biosynthetic process"/>
    <property type="evidence" value="ECO:0007669"/>
    <property type="project" value="TreeGrafter"/>
</dbReference>
<dbReference type="PANTHER" id="PTHR11409">
    <property type="entry name" value="ADENOSINE DEAMINASE"/>
    <property type="match status" value="1"/>
</dbReference>
<gene>
    <name evidence="9" type="ORF">PISL3812_06707</name>
</gene>
<evidence type="ECO:0000313" key="10">
    <source>
        <dbReference type="Proteomes" id="UP000054383"/>
    </source>
</evidence>
<keyword evidence="4" id="KW-0378">Hydrolase</keyword>
<keyword evidence="6" id="KW-0546">Nucleotide metabolism</keyword>
<evidence type="ECO:0000313" key="9">
    <source>
        <dbReference type="EMBL" id="CRG89668.1"/>
    </source>
</evidence>
<evidence type="ECO:0000256" key="4">
    <source>
        <dbReference type="ARBA" id="ARBA00022801"/>
    </source>
</evidence>
<comment type="similarity">
    <text evidence="2">Belongs to the metallo-dependent hydrolases superfamily. Adenosine and AMP deaminases family.</text>
</comment>
<dbReference type="OMA" id="RPQFKPY"/>
<name>A0A0U1M262_TALIS</name>
<dbReference type="Pfam" id="PF00962">
    <property type="entry name" value="A_deaminase"/>
    <property type="match status" value="1"/>
</dbReference>
<evidence type="ECO:0000256" key="3">
    <source>
        <dbReference type="ARBA" id="ARBA00022723"/>
    </source>
</evidence>
<dbReference type="GO" id="GO:0004000">
    <property type="term" value="F:adenosine deaminase activity"/>
    <property type="evidence" value="ECO:0007669"/>
    <property type="project" value="TreeGrafter"/>
</dbReference>
<evidence type="ECO:0000256" key="5">
    <source>
        <dbReference type="ARBA" id="ARBA00022833"/>
    </source>
</evidence>
<comment type="cofactor">
    <cofactor evidence="1">
        <name>Zn(2+)</name>
        <dbReference type="ChEBI" id="CHEBI:29105"/>
    </cofactor>
</comment>
<dbReference type="EMBL" id="CVMT01000006">
    <property type="protein sequence ID" value="CRG89668.1"/>
    <property type="molecule type" value="Genomic_DNA"/>
</dbReference>
<dbReference type="InterPro" id="IPR032466">
    <property type="entry name" value="Metal_Hydrolase"/>
</dbReference>
<keyword evidence="5" id="KW-0862">Zinc</keyword>
<dbReference type="GO" id="GO:0009117">
    <property type="term" value="P:nucleotide metabolic process"/>
    <property type="evidence" value="ECO:0007669"/>
    <property type="project" value="UniProtKB-KW"/>
</dbReference>
<dbReference type="InterPro" id="IPR006330">
    <property type="entry name" value="Ado/ade_deaminase"/>
</dbReference>